<dbReference type="GeneID" id="9184533"/>
<dbReference type="GO" id="GO:0004519">
    <property type="term" value="F:endonuclease activity"/>
    <property type="evidence" value="ECO:0007669"/>
    <property type="project" value="InterPro"/>
</dbReference>
<dbReference type="InterPro" id="IPR000305">
    <property type="entry name" value="GIY-YIG_endonuc"/>
</dbReference>
<dbReference type="InterPro" id="IPR006350">
    <property type="entry name" value="Intron_endoG1"/>
</dbReference>
<keyword evidence="3" id="KW-1185">Reference proteome</keyword>
<dbReference type="RefSeq" id="XP_002838532.1">
    <property type="nucleotide sequence ID" value="XM_002838486.1"/>
</dbReference>
<evidence type="ECO:0000313" key="2">
    <source>
        <dbReference type="EMBL" id="CAZ82723.1"/>
    </source>
</evidence>
<dbReference type="InterPro" id="IPR035901">
    <property type="entry name" value="GIY-YIG_endonuc_sf"/>
</dbReference>
<dbReference type="InterPro" id="IPR003647">
    <property type="entry name" value="Intron_nuc_1_rpt"/>
</dbReference>
<dbReference type="SUPFAM" id="SSF82771">
    <property type="entry name" value="GIY-YIG endonuclease"/>
    <property type="match status" value="1"/>
</dbReference>
<dbReference type="GO" id="GO:0005739">
    <property type="term" value="C:mitochondrion"/>
    <property type="evidence" value="ECO:0007669"/>
    <property type="project" value="UniProtKB-ARBA"/>
</dbReference>
<gene>
    <name evidence="2" type="ORF">GSTUM_00001094001</name>
</gene>
<dbReference type="HOGENOM" id="CLU_783448_0_0_1"/>
<proteinExistence type="predicted"/>
<dbReference type="PROSITE" id="PS50164">
    <property type="entry name" value="GIY_YIG"/>
    <property type="match status" value="1"/>
</dbReference>
<dbReference type="InterPro" id="IPR010896">
    <property type="entry name" value="NUMOD1"/>
</dbReference>
<dbReference type="Gene3D" id="1.20.210.10">
    <property type="entry name" value="Cytochrome c oxidase-like, subunit I domain"/>
    <property type="match status" value="1"/>
</dbReference>
<dbReference type="CDD" id="cd10445">
    <property type="entry name" value="GIY-YIG_bI1_like"/>
    <property type="match status" value="1"/>
</dbReference>
<evidence type="ECO:0000313" key="3">
    <source>
        <dbReference type="Proteomes" id="UP000006911"/>
    </source>
</evidence>
<dbReference type="Proteomes" id="UP000006911">
    <property type="component" value="Unassembled WGS sequence"/>
</dbReference>
<feature type="domain" description="GIY-YIG" evidence="1">
    <location>
        <begin position="104"/>
        <end position="192"/>
    </location>
</feature>
<name>D5GDY0_TUBMM</name>
<dbReference type="Pfam" id="PF01541">
    <property type="entry name" value="GIY-YIG"/>
    <property type="match status" value="1"/>
</dbReference>
<dbReference type="NCBIfam" id="TIGR01453">
    <property type="entry name" value="grpIintron_endo"/>
    <property type="match status" value="1"/>
</dbReference>
<evidence type="ECO:0000259" key="1">
    <source>
        <dbReference type="PROSITE" id="PS50164"/>
    </source>
</evidence>
<dbReference type="STRING" id="656061.D5GDY0"/>
<dbReference type="SMART" id="SM00465">
    <property type="entry name" value="GIYc"/>
    <property type="match status" value="1"/>
</dbReference>
<dbReference type="AlphaFoldDB" id="D5GDY0"/>
<dbReference type="KEGG" id="tml:GSTUM_00001094001"/>
<sequence length="354" mass="41008">MLIGTAYSVLIRLELSGPGVQFIADNQLYNSIITSHAILMIFFMVKKKQINTFSVTSVKKFHTEVKIGNENNQKDPLNSKHKYTKVLVEDPYNNRDIIARVAKKQKGVYVWGTLDSKNMYVGHSINLYNRICSYFMPSILKTKERRVLRYLNKYGFTNLKLTIYIMEDSASLEQIVELEQHFIDSLNPNLNVDLVASSSGYHEPMSQEMREQLRKQRGTPIFVYDANDFTLLYVFDSKNYMYNTINIHHKTFNDCIDYGKLYLDTFFFSLDQIEESASTNLLTLDEIKSLVSKKREIYEVKHPASKSILAEFKDDSRLNKEFSSLGSLAKELKGDRAVIREYLKGTKSGYYRGK</sequence>
<reference evidence="2 3" key="1">
    <citation type="journal article" date="2010" name="Nature">
        <title>Perigord black truffle genome uncovers evolutionary origins and mechanisms of symbiosis.</title>
        <authorList>
            <person name="Martin F."/>
            <person name="Kohler A."/>
            <person name="Murat C."/>
            <person name="Balestrini R."/>
            <person name="Coutinho P.M."/>
            <person name="Jaillon O."/>
            <person name="Montanini B."/>
            <person name="Morin E."/>
            <person name="Noel B."/>
            <person name="Percudani R."/>
            <person name="Porcel B."/>
            <person name="Rubini A."/>
            <person name="Amicucci A."/>
            <person name="Amselem J."/>
            <person name="Anthouard V."/>
            <person name="Arcioni S."/>
            <person name="Artiguenave F."/>
            <person name="Aury J.M."/>
            <person name="Ballario P."/>
            <person name="Bolchi A."/>
            <person name="Brenna A."/>
            <person name="Brun A."/>
            <person name="Buee M."/>
            <person name="Cantarel B."/>
            <person name="Chevalier G."/>
            <person name="Couloux A."/>
            <person name="Da Silva C."/>
            <person name="Denoeud F."/>
            <person name="Duplessis S."/>
            <person name="Ghignone S."/>
            <person name="Hilselberger B."/>
            <person name="Iotti M."/>
            <person name="Marcais B."/>
            <person name="Mello A."/>
            <person name="Miranda M."/>
            <person name="Pacioni G."/>
            <person name="Quesneville H."/>
            <person name="Riccioni C."/>
            <person name="Ruotolo R."/>
            <person name="Splivallo R."/>
            <person name="Stocchi V."/>
            <person name="Tisserant E."/>
            <person name="Viscomi A.R."/>
            <person name="Zambonelli A."/>
            <person name="Zampieri E."/>
            <person name="Henrissat B."/>
            <person name="Lebrun M.H."/>
            <person name="Paolocci F."/>
            <person name="Bonfante P."/>
            <person name="Ottonello S."/>
            <person name="Wincker P."/>
        </authorList>
    </citation>
    <scope>NUCLEOTIDE SEQUENCE [LARGE SCALE GENOMIC DNA]</scope>
    <source>
        <strain evidence="2 3">Mel28</strain>
    </source>
</reference>
<dbReference type="Gene3D" id="3.40.1440.10">
    <property type="entry name" value="GIY-YIG endonuclease"/>
    <property type="match status" value="1"/>
</dbReference>
<dbReference type="SUPFAM" id="SSF81442">
    <property type="entry name" value="Cytochrome c oxidase subunit I-like"/>
    <property type="match status" value="1"/>
</dbReference>
<dbReference type="InterPro" id="IPR036927">
    <property type="entry name" value="Cyt_c_oxase-like_su1_sf"/>
</dbReference>
<accession>D5GDY0</accession>
<dbReference type="Pfam" id="PF07453">
    <property type="entry name" value="NUMOD1"/>
    <property type="match status" value="1"/>
</dbReference>
<organism evidence="2 3">
    <name type="scientific">Tuber melanosporum (strain Mel28)</name>
    <name type="common">Perigord black truffle</name>
    <dbReference type="NCBI Taxonomy" id="656061"/>
    <lineage>
        <taxon>Eukaryota</taxon>
        <taxon>Fungi</taxon>
        <taxon>Dikarya</taxon>
        <taxon>Ascomycota</taxon>
        <taxon>Pezizomycotina</taxon>
        <taxon>Pezizomycetes</taxon>
        <taxon>Pezizales</taxon>
        <taxon>Tuberaceae</taxon>
        <taxon>Tuber</taxon>
    </lineage>
</organism>
<dbReference type="InParanoid" id="D5GDY0"/>
<dbReference type="SMART" id="SM00497">
    <property type="entry name" value="IENR1"/>
    <property type="match status" value="2"/>
</dbReference>
<dbReference type="EMBL" id="FN430155">
    <property type="protein sequence ID" value="CAZ82723.1"/>
    <property type="molecule type" value="Genomic_DNA"/>
</dbReference>
<dbReference type="eggNOG" id="KOG4769">
    <property type="taxonomic scope" value="Eukaryota"/>
</dbReference>
<protein>
    <submittedName>
        <fullName evidence="2">(Perigord truffle) hypothetical protein</fullName>
    </submittedName>
</protein>